<evidence type="ECO:0000256" key="3">
    <source>
        <dbReference type="ARBA" id="ARBA00022723"/>
    </source>
</evidence>
<dbReference type="InterPro" id="IPR000688">
    <property type="entry name" value="HypA/HybF"/>
</dbReference>
<dbReference type="InterPro" id="IPR020538">
    <property type="entry name" value="Hydgase_Ni_incorp_HypA/HybF_CS"/>
</dbReference>
<feature type="binding site" evidence="5">
    <location>
        <position position="92"/>
    </location>
    <ligand>
        <name>Zn(2+)</name>
        <dbReference type="ChEBI" id="CHEBI:29105"/>
    </ligand>
</feature>
<evidence type="ECO:0000313" key="7">
    <source>
        <dbReference type="Proteomes" id="UP000064243"/>
    </source>
</evidence>
<dbReference type="Gene3D" id="3.30.2320.80">
    <property type="match status" value="1"/>
</dbReference>
<dbReference type="RefSeq" id="WP_059757986.1">
    <property type="nucleotide sequence ID" value="NZ_LDUG01000046.1"/>
</dbReference>
<name>A0A106BJ82_THIDE</name>
<keyword evidence="7" id="KW-1185">Reference proteome</keyword>
<keyword evidence="3 5" id="KW-0479">Metal-binding</keyword>
<proteinExistence type="inferred from homology"/>
<comment type="similarity">
    <text evidence="1 5">Belongs to the HypA/HybF family.</text>
</comment>
<organism evidence="6 7">
    <name type="scientific">Thiobacillus denitrificans</name>
    <dbReference type="NCBI Taxonomy" id="36861"/>
    <lineage>
        <taxon>Bacteria</taxon>
        <taxon>Pseudomonadati</taxon>
        <taxon>Pseudomonadota</taxon>
        <taxon>Betaproteobacteria</taxon>
        <taxon>Nitrosomonadales</taxon>
        <taxon>Thiobacillaceae</taxon>
        <taxon>Thiobacillus</taxon>
    </lineage>
</organism>
<feature type="binding site" evidence="5">
    <location>
        <position position="76"/>
    </location>
    <ligand>
        <name>Zn(2+)</name>
        <dbReference type="ChEBI" id="CHEBI:29105"/>
    </ligand>
</feature>
<dbReference type="Pfam" id="PF01155">
    <property type="entry name" value="HypA"/>
    <property type="match status" value="1"/>
</dbReference>
<comment type="function">
    <text evidence="5">Involved in the maturation of [NiFe] hydrogenases. Required for nickel insertion into the metal center of the hydrogenase.</text>
</comment>
<dbReference type="PANTHER" id="PTHR34535">
    <property type="entry name" value="HYDROGENASE MATURATION FACTOR HYPA"/>
    <property type="match status" value="1"/>
</dbReference>
<dbReference type="GO" id="GO:0016151">
    <property type="term" value="F:nickel cation binding"/>
    <property type="evidence" value="ECO:0007669"/>
    <property type="project" value="UniProtKB-UniRule"/>
</dbReference>
<protein>
    <recommendedName>
        <fullName evidence="5">Hydrogenase maturation factor HypA</fullName>
    </recommendedName>
</protein>
<reference evidence="6 7" key="1">
    <citation type="journal article" date="2015" name="Appl. Environ. Microbiol.">
        <title>Aerobic and Anaerobic Thiosulfate Oxidation by a Cold-Adapted, Subglacial Chemoautotroph.</title>
        <authorList>
            <person name="Harrold Z.R."/>
            <person name="Skidmore M.L."/>
            <person name="Hamilton T.L."/>
            <person name="Desch L."/>
            <person name="Amada K."/>
            <person name="van Gelder W."/>
            <person name="Glover K."/>
            <person name="Roden E.E."/>
            <person name="Boyd E.S."/>
        </authorList>
    </citation>
    <scope>NUCLEOTIDE SEQUENCE [LARGE SCALE GENOMIC DNA]</scope>
    <source>
        <strain evidence="6 7">RG</strain>
    </source>
</reference>
<dbReference type="OrthoDB" id="288014at2"/>
<keyword evidence="2 5" id="KW-0533">Nickel</keyword>
<evidence type="ECO:0000256" key="4">
    <source>
        <dbReference type="ARBA" id="ARBA00022833"/>
    </source>
</evidence>
<evidence type="ECO:0000256" key="1">
    <source>
        <dbReference type="ARBA" id="ARBA00010748"/>
    </source>
</evidence>
<dbReference type="HAMAP" id="MF_00213">
    <property type="entry name" value="HypA_HybF"/>
    <property type="match status" value="1"/>
</dbReference>
<comment type="caution">
    <text evidence="6">The sequence shown here is derived from an EMBL/GenBank/DDBJ whole genome shotgun (WGS) entry which is preliminary data.</text>
</comment>
<feature type="binding site" evidence="5">
    <location>
        <position position="89"/>
    </location>
    <ligand>
        <name>Zn(2+)</name>
        <dbReference type="ChEBI" id="CHEBI:29105"/>
    </ligand>
</feature>
<dbReference type="PANTHER" id="PTHR34535:SF3">
    <property type="entry name" value="HYDROGENASE MATURATION FACTOR HYPA"/>
    <property type="match status" value="1"/>
</dbReference>
<sequence length="124" mass="13212">MHELSLAGDILRLVEDAAAREHFRRVAHLRLEAGALAGVEVSALRFALDAIAPGTCLDGAQITIDEPPGRAWCPRCATEVTLASRADPCPQCLGYPVHPTGGTDLRVLELMVQDDGVRPCGTDL</sequence>
<feature type="binding site" evidence="5">
    <location>
        <position position="2"/>
    </location>
    <ligand>
        <name>Ni(2+)</name>
        <dbReference type="ChEBI" id="CHEBI:49786"/>
    </ligand>
</feature>
<dbReference type="PIRSF" id="PIRSF004761">
    <property type="entry name" value="Hydrgn_mat_HypA"/>
    <property type="match status" value="1"/>
</dbReference>
<evidence type="ECO:0000313" key="6">
    <source>
        <dbReference type="EMBL" id="KVW93489.1"/>
    </source>
</evidence>
<dbReference type="PROSITE" id="PS01249">
    <property type="entry name" value="HYPA"/>
    <property type="match status" value="1"/>
</dbReference>
<gene>
    <name evidence="5" type="primary">hypA</name>
    <name evidence="6" type="ORF">ABW22_13920</name>
</gene>
<dbReference type="AlphaFoldDB" id="A0A106BJ82"/>
<accession>A0A106BJ82</accession>
<dbReference type="EMBL" id="LDUG01000046">
    <property type="protein sequence ID" value="KVW93489.1"/>
    <property type="molecule type" value="Genomic_DNA"/>
</dbReference>
<dbReference type="GO" id="GO:0051604">
    <property type="term" value="P:protein maturation"/>
    <property type="evidence" value="ECO:0007669"/>
    <property type="project" value="InterPro"/>
</dbReference>
<feature type="binding site" evidence="5">
    <location>
        <position position="73"/>
    </location>
    <ligand>
        <name>Zn(2+)</name>
        <dbReference type="ChEBI" id="CHEBI:29105"/>
    </ligand>
</feature>
<dbReference type="PATRIC" id="fig|36861.3.peg.2605"/>
<dbReference type="GO" id="GO:0008270">
    <property type="term" value="F:zinc ion binding"/>
    <property type="evidence" value="ECO:0007669"/>
    <property type="project" value="UniProtKB-UniRule"/>
</dbReference>
<evidence type="ECO:0000256" key="5">
    <source>
        <dbReference type="HAMAP-Rule" id="MF_00213"/>
    </source>
</evidence>
<dbReference type="Proteomes" id="UP000064243">
    <property type="component" value="Unassembled WGS sequence"/>
</dbReference>
<keyword evidence="4 5" id="KW-0862">Zinc</keyword>
<evidence type="ECO:0000256" key="2">
    <source>
        <dbReference type="ARBA" id="ARBA00022596"/>
    </source>
</evidence>